<dbReference type="RefSeq" id="WP_103201879.1">
    <property type="nucleotide sequence ID" value="NZ_CVTD020000008.1"/>
</dbReference>
<dbReference type="CDD" id="cd00405">
    <property type="entry name" value="PRAI"/>
    <property type="match status" value="1"/>
</dbReference>
<keyword evidence="6 9" id="KW-0822">Tryptophan biosynthesis</keyword>
<dbReference type="PANTHER" id="PTHR42894:SF1">
    <property type="entry name" value="N-(5'-PHOSPHORIBOSYL)ANTHRANILATE ISOMERASE"/>
    <property type="match status" value="1"/>
</dbReference>
<keyword evidence="8 9" id="KW-0413">Isomerase</keyword>
<keyword evidence="12" id="KW-1185">Reference proteome</keyword>
<dbReference type="InterPro" id="IPR001240">
    <property type="entry name" value="PRAI_dom"/>
</dbReference>
<name>A0A0H5SFC2_HERHM</name>
<evidence type="ECO:0000313" key="11">
    <source>
        <dbReference type="EMBL" id="CRZ33720.1"/>
    </source>
</evidence>
<comment type="catalytic activity">
    <reaction evidence="1 9">
        <text>N-(5-phospho-beta-D-ribosyl)anthranilate = 1-(2-carboxyphenylamino)-1-deoxy-D-ribulose 5-phosphate</text>
        <dbReference type="Rhea" id="RHEA:21540"/>
        <dbReference type="ChEBI" id="CHEBI:18277"/>
        <dbReference type="ChEBI" id="CHEBI:58613"/>
        <dbReference type="EC" id="5.3.1.24"/>
    </reaction>
</comment>
<dbReference type="InterPro" id="IPR013785">
    <property type="entry name" value="Aldolase_TIM"/>
</dbReference>
<evidence type="ECO:0000256" key="7">
    <source>
        <dbReference type="ARBA" id="ARBA00023141"/>
    </source>
</evidence>
<dbReference type="AlphaFoldDB" id="A0A0H5SFC2"/>
<dbReference type="EMBL" id="CVTD020000008">
    <property type="protein sequence ID" value="CRZ33720.1"/>
    <property type="molecule type" value="Genomic_DNA"/>
</dbReference>
<keyword evidence="7 9" id="KW-0057">Aromatic amino acid biosynthesis</keyword>
<reference evidence="11 12" key="1">
    <citation type="submission" date="2015-06" db="EMBL/GenBank/DDBJ databases">
        <authorList>
            <person name="Wibberg Daniel"/>
        </authorList>
    </citation>
    <scope>NUCLEOTIDE SEQUENCE [LARGE SCALE GENOMIC DNA]</scope>
    <source>
        <strain evidence="11 12">T3/55T</strain>
    </source>
</reference>
<feature type="domain" description="N-(5'phosphoribosyl) anthranilate isomerase (PRAI)" evidence="10">
    <location>
        <begin position="4"/>
        <end position="200"/>
    </location>
</feature>
<gene>
    <name evidence="9 11" type="primary">trpF</name>
    <name evidence="11" type="ORF">HHT355_0515</name>
</gene>
<dbReference type="HAMAP" id="MF_00135">
    <property type="entry name" value="PRAI"/>
    <property type="match status" value="1"/>
</dbReference>
<evidence type="ECO:0000256" key="3">
    <source>
        <dbReference type="ARBA" id="ARBA00012572"/>
    </source>
</evidence>
<comment type="similarity">
    <text evidence="9">Belongs to the TrpF family.</text>
</comment>
<evidence type="ECO:0000259" key="10">
    <source>
        <dbReference type="Pfam" id="PF00697"/>
    </source>
</evidence>
<comment type="pathway">
    <text evidence="2 9">Amino-acid biosynthesis; L-tryptophan biosynthesis; L-tryptophan from chorismate: step 3/5.</text>
</comment>
<dbReference type="SUPFAM" id="SSF51366">
    <property type="entry name" value="Ribulose-phoshate binding barrel"/>
    <property type="match status" value="1"/>
</dbReference>
<evidence type="ECO:0000313" key="12">
    <source>
        <dbReference type="Proteomes" id="UP000236497"/>
    </source>
</evidence>
<dbReference type="InterPro" id="IPR044643">
    <property type="entry name" value="TrpF_fam"/>
</dbReference>
<accession>A0A0H5SFC2</accession>
<proteinExistence type="inferred from homology"/>
<evidence type="ECO:0000256" key="8">
    <source>
        <dbReference type="ARBA" id="ARBA00023235"/>
    </source>
</evidence>
<sequence>MAKIKICGIKRIEDINAINQVLPDFIGFVFAESKRRISLNEAVILKKLLNPAVKTVGVFVNESVNTIIELCDLKVIDLVQLHGDENESYILELKNSIKNPIIKAIRVRSRQDIKAAEDLPCDYLLLDSYKDNAYGGTGKTFDWSLIPKISERKKPFFLAGGINRDNLSFALSAKPYCIDVSSGVETDGKKDPEKIKEIVNLLRKQN</sequence>
<evidence type="ECO:0000256" key="2">
    <source>
        <dbReference type="ARBA" id="ARBA00004664"/>
    </source>
</evidence>
<dbReference type="PANTHER" id="PTHR42894">
    <property type="entry name" value="N-(5'-PHOSPHORIBOSYL)ANTHRANILATE ISOMERASE"/>
    <property type="match status" value="1"/>
</dbReference>
<dbReference type="OrthoDB" id="9786954at2"/>
<dbReference type="Pfam" id="PF00697">
    <property type="entry name" value="PRAI"/>
    <property type="match status" value="1"/>
</dbReference>
<evidence type="ECO:0000256" key="1">
    <source>
        <dbReference type="ARBA" id="ARBA00001164"/>
    </source>
</evidence>
<evidence type="ECO:0000256" key="9">
    <source>
        <dbReference type="HAMAP-Rule" id="MF_00135"/>
    </source>
</evidence>
<dbReference type="Proteomes" id="UP000236497">
    <property type="component" value="Unassembled WGS sequence"/>
</dbReference>
<dbReference type="EC" id="5.3.1.24" evidence="3 9"/>
<dbReference type="GO" id="GO:0000162">
    <property type="term" value="P:L-tryptophan biosynthetic process"/>
    <property type="evidence" value="ECO:0007669"/>
    <property type="project" value="UniProtKB-UniRule"/>
</dbReference>
<dbReference type="Gene3D" id="3.20.20.70">
    <property type="entry name" value="Aldolase class I"/>
    <property type="match status" value="1"/>
</dbReference>
<dbReference type="GO" id="GO:0004640">
    <property type="term" value="F:phosphoribosylanthranilate isomerase activity"/>
    <property type="evidence" value="ECO:0007669"/>
    <property type="project" value="UniProtKB-UniRule"/>
</dbReference>
<protein>
    <recommendedName>
        <fullName evidence="4 9">N-(5'-phosphoribosyl)anthranilate isomerase</fullName>
        <shortName evidence="9">PRAI</shortName>
        <ecNumber evidence="3 9">5.3.1.24</ecNumber>
    </recommendedName>
</protein>
<evidence type="ECO:0000256" key="6">
    <source>
        <dbReference type="ARBA" id="ARBA00022822"/>
    </source>
</evidence>
<evidence type="ECO:0000256" key="5">
    <source>
        <dbReference type="ARBA" id="ARBA00022605"/>
    </source>
</evidence>
<evidence type="ECO:0000256" key="4">
    <source>
        <dbReference type="ARBA" id="ARBA00022272"/>
    </source>
</evidence>
<dbReference type="UniPathway" id="UPA00035">
    <property type="reaction ID" value="UER00042"/>
</dbReference>
<dbReference type="InterPro" id="IPR011060">
    <property type="entry name" value="RibuloseP-bd_barrel"/>
</dbReference>
<organism evidence="11 12">
    <name type="scientific">Herbinix hemicellulosilytica</name>
    <dbReference type="NCBI Taxonomy" id="1564487"/>
    <lineage>
        <taxon>Bacteria</taxon>
        <taxon>Bacillati</taxon>
        <taxon>Bacillota</taxon>
        <taxon>Clostridia</taxon>
        <taxon>Lachnospirales</taxon>
        <taxon>Lachnospiraceae</taxon>
        <taxon>Herbinix</taxon>
    </lineage>
</organism>
<keyword evidence="5 9" id="KW-0028">Amino-acid biosynthesis</keyword>